<name>A0A1Y1HS24_KLENI</name>
<feature type="repeat" description="RCC1" evidence="2">
    <location>
        <begin position="272"/>
        <end position="326"/>
    </location>
</feature>
<feature type="compositionally biased region" description="Polar residues" evidence="3">
    <location>
        <begin position="120"/>
        <end position="135"/>
    </location>
</feature>
<dbReference type="PRINTS" id="PR00633">
    <property type="entry name" value="RCCNDNSATION"/>
</dbReference>
<evidence type="ECO:0000313" key="5">
    <source>
        <dbReference type="EMBL" id="GAQ79376.1"/>
    </source>
</evidence>
<evidence type="ECO:0000313" key="6">
    <source>
        <dbReference type="Proteomes" id="UP000054558"/>
    </source>
</evidence>
<feature type="compositionally biased region" description="Low complexity" evidence="3">
    <location>
        <begin position="106"/>
        <end position="119"/>
    </location>
</feature>
<feature type="repeat" description="RCC1" evidence="2">
    <location>
        <begin position="217"/>
        <end position="271"/>
    </location>
</feature>
<dbReference type="AlphaFoldDB" id="A0A1Y1HS24"/>
<dbReference type="PROSITE" id="PS50012">
    <property type="entry name" value="RCC1_3"/>
    <property type="match status" value="6"/>
</dbReference>
<sequence>MLRALRLLPLAEAHLSSLHRCQLSYIIYAPASATCLLSACSSANTTTSQIADIIGASAAVSRRAFGSQAEVWTWGKGEEGQLGHATENLEKQPKRVDVLLYTTSSSGAEDSSKASSGSANVTPSSSTSGASQTRGVDSGSEPGGGNERQAFAGQVSCGLFHSAALLEGLLFTWGKGQGGRLGIGDDQPRYQPARVPLDDVSAVALGGLHSLAVTGDGRAWSWGFGMFGALGHGDYTNAYEPTLIRGPWENKGDRVVTISGGGAHSAAVTAAGAVYTWGRDEGEGRLGLGGAGAAGGSPTPLQVHGIEGHVVAAACGGFHTLCLTDDGRVWSFGANANGELGRESSSKGGPQPIRALEGRRIRHVACGGYHSAAVTEDGVMLTWGHGGHAQLGHGELRSERTPRELQRTGGYSRGERTETGSLGGRSH</sequence>
<keyword evidence="6" id="KW-1185">Reference proteome</keyword>
<evidence type="ECO:0000256" key="2">
    <source>
        <dbReference type="PROSITE-ProRule" id="PRU00235"/>
    </source>
</evidence>
<accession>A0A1Y1HS24</accession>
<feature type="repeat" description="RCC1" evidence="2">
    <location>
        <begin position="168"/>
        <end position="216"/>
    </location>
</feature>
<dbReference type="OMA" id="TWECNDE"/>
<feature type="domain" description="RCC1-like" evidence="4">
    <location>
        <begin position="194"/>
        <end position="407"/>
    </location>
</feature>
<evidence type="ECO:0000256" key="1">
    <source>
        <dbReference type="ARBA" id="ARBA00022737"/>
    </source>
</evidence>
<feature type="repeat" description="RCC1" evidence="2">
    <location>
        <begin position="327"/>
        <end position="377"/>
    </location>
</feature>
<organism evidence="5 6">
    <name type="scientific">Klebsormidium nitens</name>
    <name type="common">Green alga</name>
    <name type="synonym">Ulothrix nitens</name>
    <dbReference type="NCBI Taxonomy" id="105231"/>
    <lineage>
        <taxon>Eukaryota</taxon>
        <taxon>Viridiplantae</taxon>
        <taxon>Streptophyta</taxon>
        <taxon>Klebsormidiophyceae</taxon>
        <taxon>Klebsormidiales</taxon>
        <taxon>Klebsormidiaceae</taxon>
        <taxon>Klebsormidium</taxon>
    </lineage>
</organism>
<evidence type="ECO:0000256" key="3">
    <source>
        <dbReference type="SAM" id="MobiDB-lite"/>
    </source>
</evidence>
<feature type="compositionally biased region" description="Basic and acidic residues" evidence="3">
    <location>
        <begin position="394"/>
        <end position="406"/>
    </location>
</feature>
<feature type="region of interest" description="Disordered" evidence="3">
    <location>
        <begin position="106"/>
        <end position="149"/>
    </location>
</feature>
<dbReference type="InterPro" id="IPR000408">
    <property type="entry name" value="Reg_chr_condens"/>
</dbReference>
<dbReference type="InterPro" id="IPR009091">
    <property type="entry name" value="RCC1/BLIP-II"/>
</dbReference>
<dbReference type="Pfam" id="PF00415">
    <property type="entry name" value="RCC1"/>
    <property type="match status" value="1"/>
</dbReference>
<dbReference type="SUPFAM" id="SSF50985">
    <property type="entry name" value="RCC1/BLIP-II"/>
    <property type="match status" value="2"/>
</dbReference>
<gene>
    <name evidence="5" type="ORF">KFL_000290260</name>
</gene>
<evidence type="ECO:0000259" key="4">
    <source>
        <dbReference type="Pfam" id="PF25390"/>
    </source>
</evidence>
<feature type="region of interest" description="Disordered" evidence="3">
    <location>
        <begin position="392"/>
        <end position="427"/>
    </location>
</feature>
<dbReference type="PANTHER" id="PTHR22872">
    <property type="entry name" value="BTK-BINDING PROTEIN-RELATED"/>
    <property type="match status" value="1"/>
</dbReference>
<protein>
    <submittedName>
        <fullName evidence="5">E3 ubiquitin-protein ligase HERC2</fullName>
    </submittedName>
</protein>
<dbReference type="InterPro" id="IPR051625">
    <property type="entry name" value="Signaling_Regulatory_Domain"/>
</dbReference>
<feature type="repeat" description="RCC1" evidence="2">
    <location>
        <begin position="378"/>
        <end position="427"/>
    </location>
</feature>
<dbReference type="Pfam" id="PF25390">
    <property type="entry name" value="WD40_RLD"/>
    <property type="match status" value="1"/>
</dbReference>
<dbReference type="Proteomes" id="UP000054558">
    <property type="component" value="Unassembled WGS sequence"/>
</dbReference>
<dbReference type="Gene3D" id="2.130.10.30">
    <property type="entry name" value="Regulator of chromosome condensation 1/beta-lactamase-inhibitor protein II"/>
    <property type="match status" value="2"/>
</dbReference>
<keyword evidence="1" id="KW-0677">Repeat</keyword>
<dbReference type="OrthoDB" id="239701at2759"/>
<proteinExistence type="predicted"/>
<dbReference type="STRING" id="105231.A0A1Y1HS24"/>
<dbReference type="PROSITE" id="PS00626">
    <property type="entry name" value="RCC1_2"/>
    <property type="match status" value="2"/>
</dbReference>
<reference evidence="5 6" key="1">
    <citation type="journal article" date="2014" name="Nat. Commun.">
        <title>Klebsormidium flaccidum genome reveals primary factors for plant terrestrial adaptation.</title>
        <authorList>
            <person name="Hori K."/>
            <person name="Maruyama F."/>
            <person name="Fujisawa T."/>
            <person name="Togashi T."/>
            <person name="Yamamoto N."/>
            <person name="Seo M."/>
            <person name="Sato S."/>
            <person name="Yamada T."/>
            <person name="Mori H."/>
            <person name="Tajima N."/>
            <person name="Moriyama T."/>
            <person name="Ikeuchi M."/>
            <person name="Watanabe M."/>
            <person name="Wada H."/>
            <person name="Kobayashi K."/>
            <person name="Saito M."/>
            <person name="Masuda T."/>
            <person name="Sasaki-Sekimoto Y."/>
            <person name="Mashiguchi K."/>
            <person name="Awai K."/>
            <person name="Shimojima M."/>
            <person name="Masuda S."/>
            <person name="Iwai M."/>
            <person name="Nobusawa T."/>
            <person name="Narise T."/>
            <person name="Kondo S."/>
            <person name="Saito H."/>
            <person name="Sato R."/>
            <person name="Murakawa M."/>
            <person name="Ihara Y."/>
            <person name="Oshima-Yamada Y."/>
            <person name="Ohtaka K."/>
            <person name="Satoh M."/>
            <person name="Sonobe K."/>
            <person name="Ishii M."/>
            <person name="Ohtani R."/>
            <person name="Kanamori-Sato M."/>
            <person name="Honoki R."/>
            <person name="Miyazaki D."/>
            <person name="Mochizuki H."/>
            <person name="Umetsu J."/>
            <person name="Higashi K."/>
            <person name="Shibata D."/>
            <person name="Kamiya Y."/>
            <person name="Sato N."/>
            <person name="Nakamura Y."/>
            <person name="Tabata S."/>
            <person name="Ida S."/>
            <person name="Kurokawa K."/>
            <person name="Ohta H."/>
        </authorList>
    </citation>
    <scope>NUCLEOTIDE SEQUENCE [LARGE SCALE GENOMIC DNA]</scope>
    <source>
        <strain evidence="5 6">NIES-2285</strain>
    </source>
</reference>
<dbReference type="EMBL" id="DF236978">
    <property type="protein sequence ID" value="GAQ79376.1"/>
    <property type="molecule type" value="Genomic_DNA"/>
</dbReference>
<dbReference type="InterPro" id="IPR058923">
    <property type="entry name" value="RCC1-like_dom"/>
</dbReference>
<feature type="repeat" description="RCC1" evidence="2">
    <location>
        <begin position="69"/>
        <end position="117"/>
    </location>
</feature>